<dbReference type="InterPro" id="IPR008920">
    <property type="entry name" value="TF_FadR/GntR_C"/>
</dbReference>
<dbReference type="EMBL" id="CP046908">
    <property type="protein sequence ID" value="QGZ34650.1"/>
    <property type="molecule type" value="Genomic_DNA"/>
</dbReference>
<dbReference type="SUPFAM" id="SSF48008">
    <property type="entry name" value="GntR ligand-binding domain-like"/>
    <property type="match status" value="1"/>
</dbReference>
<evidence type="ECO:0000256" key="3">
    <source>
        <dbReference type="ARBA" id="ARBA00023163"/>
    </source>
</evidence>
<accession>A0A857C6Q9</accession>
<dbReference type="InterPro" id="IPR036390">
    <property type="entry name" value="WH_DNA-bd_sf"/>
</dbReference>
<reference evidence="5 6" key="1">
    <citation type="submission" date="2019-12" db="EMBL/GenBank/DDBJ databases">
        <title>The genome of Stappia indica PHM037.</title>
        <authorList>
            <person name="Kacar D."/>
            <person name="Galan B."/>
            <person name="Canedo L."/>
            <person name="Rodriguez P."/>
            <person name="de la Calle F."/>
            <person name="Garcia J.L."/>
        </authorList>
    </citation>
    <scope>NUCLEOTIDE SEQUENCE [LARGE SCALE GENOMIC DNA]</scope>
    <source>
        <strain evidence="5 6">PHM037</strain>
    </source>
</reference>
<dbReference type="Proteomes" id="UP000435648">
    <property type="component" value="Chromosome"/>
</dbReference>
<evidence type="ECO:0000259" key="4">
    <source>
        <dbReference type="PROSITE" id="PS50949"/>
    </source>
</evidence>
<evidence type="ECO:0000256" key="2">
    <source>
        <dbReference type="ARBA" id="ARBA00023125"/>
    </source>
</evidence>
<dbReference type="SMART" id="SM00345">
    <property type="entry name" value="HTH_GNTR"/>
    <property type="match status" value="1"/>
</dbReference>
<dbReference type="AlphaFoldDB" id="A0A857C6Q9"/>
<organism evidence="5 6">
    <name type="scientific">Stappia indica</name>
    <dbReference type="NCBI Taxonomy" id="538381"/>
    <lineage>
        <taxon>Bacteria</taxon>
        <taxon>Pseudomonadati</taxon>
        <taxon>Pseudomonadota</taxon>
        <taxon>Alphaproteobacteria</taxon>
        <taxon>Hyphomicrobiales</taxon>
        <taxon>Stappiaceae</taxon>
        <taxon>Stappia</taxon>
    </lineage>
</organism>
<keyword evidence="1" id="KW-0805">Transcription regulation</keyword>
<dbReference type="SUPFAM" id="SSF46785">
    <property type="entry name" value="Winged helix' DNA-binding domain"/>
    <property type="match status" value="1"/>
</dbReference>
<evidence type="ECO:0000256" key="1">
    <source>
        <dbReference type="ARBA" id="ARBA00023015"/>
    </source>
</evidence>
<dbReference type="PANTHER" id="PTHR43537:SF50">
    <property type="entry name" value="TRANSCRIPTIONAL REGULATORY PROTEIN"/>
    <property type="match status" value="1"/>
</dbReference>
<gene>
    <name evidence="5" type="ORF">GH266_09070</name>
</gene>
<dbReference type="InterPro" id="IPR000524">
    <property type="entry name" value="Tscrpt_reg_HTH_GntR"/>
</dbReference>
<feature type="domain" description="HTH gntR-type" evidence="4">
    <location>
        <begin position="12"/>
        <end position="79"/>
    </location>
</feature>
<evidence type="ECO:0000313" key="5">
    <source>
        <dbReference type="EMBL" id="QGZ34650.1"/>
    </source>
</evidence>
<dbReference type="CDD" id="cd07377">
    <property type="entry name" value="WHTH_GntR"/>
    <property type="match status" value="1"/>
</dbReference>
<dbReference type="KEGG" id="siw:GH266_09070"/>
<protein>
    <submittedName>
        <fullName evidence="5">FCD domain-containing protein</fullName>
    </submittedName>
</protein>
<proteinExistence type="predicted"/>
<evidence type="ECO:0000313" key="6">
    <source>
        <dbReference type="Proteomes" id="UP000435648"/>
    </source>
</evidence>
<dbReference type="PANTHER" id="PTHR43537">
    <property type="entry name" value="TRANSCRIPTIONAL REGULATOR, GNTR FAMILY"/>
    <property type="match status" value="1"/>
</dbReference>
<dbReference type="InterPro" id="IPR011711">
    <property type="entry name" value="GntR_C"/>
</dbReference>
<dbReference type="Gene3D" id="1.10.10.10">
    <property type="entry name" value="Winged helix-like DNA-binding domain superfamily/Winged helix DNA-binding domain"/>
    <property type="match status" value="1"/>
</dbReference>
<dbReference type="Gene3D" id="1.20.120.530">
    <property type="entry name" value="GntR ligand-binding domain-like"/>
    <property type="match status" value="1"/>
</dbReference>
<dbReference type="Pfam" id="PF00392">
    <property type="entry name" value="GntR"/>
    <property type="match status" value="1"/>
</dbReference>
<name>A0A857C6Q9_9HYPH</name>
<dbReference type="SMART" id="SM00895">
    <property type="entry name" value="FCD"/>
    <property type="match status" value="1"/>
</dbReference>
<sequence>MEHDRTGKESVLSLTQEACERLRDAIVSGRFEFGERLSEEQIARALGMSKAPVRAAFMDLRDMGLVTIVPQAGTYVVTPSRQDVAEMSRFRAMLEREALQDALARDPETLVHRLNGAISQMQHAIDVGEWWLYSRADSAYHRVILQTAGNRYLEKAYDLTATALEALRARLQSGEGNFWSRSFSEHVEMRDLIVRREFEAAHALLREHILVINRSLALPENGLQAGPSARQKGKRRSDEECLEALSALALP</sequence>
<keyword evidence="3" id="KW-0804">Transcription</keyword>
<dbReference type="GO" id="GO:0003700">
    <property type="term" value="F:DNA-binding transcription factor activity"/>
    <property type="evidence" value="ECO:0007669"/>
    <property type="project" value="InterPro"/>
</dbReference>
<dbReference type="GO" id="GO:0003677">
    <property type="term" value="F:DNA binding"/>
    <property type="evidence" value="ECO:0007669"/>
    <property type="project" value="UniProtKB-KW"/>
</dbReference>
<dbReference type="Pfam" id="PF07729">
    <property type="entry name" value="FCD"/>
    <property type="match status" value="1"/>
</dbReference>
<dbReference type="InterPro" id="IPR036388">
    <property type="entry name" value="WH-like_DNA-bd_sf"/>
</dbReference>
<keyword evidence="2" id="KW-0238">DNA-binding</keyword>
<dbReference type="PROSITE" id="PS50949">
    <property type="entry name" value="HTH_GNTR"/>
    <property type="match status" value="1"/>
</dbReference>